<evidence type="ECO:0000259" key="2">
    <source>
        <dbReference type="Pfam" id="PF13968"/>
    </source>
</evidence>
<keyword evidence="1" id="KW-0472">Membrane</keyword>
<keyword evidence="5" id="KW-1185">Reference proteome</keyword>
<evidence type="ECO:0000313" key="3">
    <source>
        <dbReference type="EMBL" id="KZN04372.1"/>
    </source>
</evidence>
<reference evidence="4" key="2">
    <citation type="submission" date="2022-03" db="EMBL/GenBank/DDBJ databases">
        <title>Draft title - Genomic analysis of global carrot germplasm unveils the trajectory of domestication and the origin of high carotenoid orange carrot.</title>
        <authorList>
            <person name="Iorizzo M."/>
            <person name="Ellison S."/>
            <person name="Senalik D."/>
            <person name="Macko-Podgorni A."/>
            <person name="Grzebelus D."/>
            <person name="Bostan H."/>
            <person name="Rolling W."/>
            <person name="Curaba J."/>
            <person name="Simon P."/>
        </authorList>
    </citation>
    <scope>NUCLEOTIDE SEQUENCE</scope>
    <source>
        <tissue evidence="4">Leaf</tissue>
    </source>
</reference>
<keyword evidence="1" id="KW-0812">Transmembrane</keyword>
<organism evidence="3">
    <name type="scientific">Daucus carota subsp. sativus</name>
    <name type="common">Carrot</name>
    <dbReference type="NCBI Taxonomy" id="79200"/>
    <lineage>
        <taxon>Eukaryota</taxon>
        <taxon>Viridiplantae</taxon>
        <taxon>Streptophyta</taxon>
        <taxon>Embryophyta</taxon>
        <taxon>Tracheophyta</taxon>
        <taxon>Spermatophyta</taxon>
        <taxon>Magnoliopsida</taxon>
        <taxon>eudicotyledons</taxon>
        <taxon>Gunneridae</taxon>
        <taxon>Pentapetalae</taxon>
        <taxon>asterids</taxon>
        <taxon>campanulids</taxon>
        <taxon>Apiales</taxon>
        <taxon>Apiaceae</taxon>
        <taxon>Apioideae</taxon>
        <taxon>Scandiceae</taxon>
        <taxon>Daucinae</taxon>
        <taxon>Daucus</taxon>
        <taxon>Daucus sect. Daucus</taxon>
    </lineage>
</organism>
<dbReference type="KEGG" id="dcr:108207235"/>
<gene>
    <name evidence="3" type="ORF">DCAR_005209</name>
    <name evidence="4" type="ORF">DCAR_0205847</name>
</gene>
<feature type="transmembrane region" description="Helical" evidence="1">
    <location>
        <begin position="128"/>
        <end position="146"/>
    </location>
</feature>
<dbReference type="EMBL" id="LNRQ01000002">
    <property type="protein sequence ID" value="KZN04372.1"/>
    <property type="molecule type" value="Genomic_DNA"/>
</dbReference>
<feature type="transmembrane region" description="Helical" evidence="1">
    <location>
        <begin position="280"/>
        <end position="300"/>
    </location>
</feature>
<dbReference type="Gramene" id="KZN04372">
    <property type="protein sequence ID" value="KZN04372"/>
    <property type="gene ID" value="DCAR_005209"/>
</dbReference>
<dbReference type="InterPro" id="IPR025315">
    <property type="entry name" value="DUF4220"/>
</dbReference>
<dbReference type="Proteomes" id="UP000077755">
    <property type="component" value="Chromosome 2"/>
</dbReference>
<dbReference type="STRING" id="79200.A0A166CV15"/>
<feature type="transmembrane region" description="Helical" evidence="1">
    <location>
        <begin position="48"/>
        <end position="71"/>
    </location>
</feature>
<dbReference type="Pfam" id="PF04578">
    <property type="entry name" value="DUF594"/>
    <property type="match status" value="1"/>
</dbReference>
<proteinExistence type="predicted"/>
<protein>
    <recommendedName>
        <fullName evidence="2">DUF4220 domain-containing protein</fullName>
    </recommendedName>
</protein>
<feature type="transmembrane region" description="Helical" evidence="1">
    <location>
        <begin position="420"/>
        <end position="436"/>
    </location>
</feature>
<dbReference type="OrthoDB" id="1689146at2759"/>
<name>A0A166CV15_DAUCS</name>
<dbReference type="Pfam" id="PF13968">
    <property type="entry name" value="DUF4220"/>
    <property type="match status" value="1"/>
</dbReference>
<dbReference type="OMA" id="WIFRSER"/>
<dbReference type="PANTHER" id="PTHR31325">
    <property type="entry name" value="OS01G0798800 PROTEIN-RELATED"/>
    <property type="match status" value="1"/>
</dbReference>
<evidence type="ECO:0000313" key="5">
    <source>
        <dbReference type="Proteomes" id="UP000077755"/>
    </source>
</evidence>
<dbReference type="AlphaFoldDB" id="A0A166CV15"/>
<dbReference type="InterPro" id="IPR007658">
    <property type="entry name" value="DUF594"/>
</dbReference>
<feature type="transmembrane region" description="Helical" evidence="1">
    <location>
        <begin position="312"/>
        <end position="335"/>
    </location>
</feature>
<dbReference type="EMBL" id="CP093344">
    <property type="protein sequence ID" value="WOG86630.1"/>
    <property type="molecule type" value="Genomic_DNA"/>
</dbReference>
<evidence type="ECO:0000313" key="4">
    <source>
        <dbReference type="EMBL" id="WOG86630.1"/>
    </source>
</evidence>
<feature type="domain" description="DUF4220" evidence="2">
    <location>
        <begin position="54"/>
        <end position="406"/>
    </location>
</feature>
<accession>A0A166CV15</accession>
<sequence length="702" mass="81124">MSIPCLPHFKQDDLFDEWELRICILVSLFLQIFLNVAGTFRRLASHKWIVIFLWLAYLPAEILATFGLGLIVSRQSLFAKYCNEDEGTSCYNDHLHIYWAPFLLVHLGGPDIITAFAPEDNELWLRHLFYLASQVIAVAYAFYQSLQTNYQLRIPTLLMLFCGIIKCAERTRALHYGSAKSFRNSLLSKSDNPRGESKLINATGARISSLQVLQYAFVYFTAFKGLVVDLNLSNHERNQSRDFFLATSYKNAFRLVEVELNYLYDVLFTKVPVLQNKFGYWCRILSFLAVVSSLALFHIVVNRNFYHLLDVVITYILLIGAIVLDMISFFMLLFCDWTVVKLKPLSAANPDEKLWKHRFADWILHVNNTRSEFLDWLLGFVGDRDRHASEFTDSRWAQSLSTFNLIYYCLHKSSKKREKLYDYFGLISFLNGIWYVKPRPLTSYMIGFIYNELRMKSEIAGSLVKAKEICSSKGEWILEHARQPNLLQFVSNFNFDEILIIWHIGTELCHNDSQDQLTNLEQRDTAKQLSDYMLYLMVMKPDMMSSVASTGDIKFRDTCTEVSKLIDIHELPDLVKKKFCLFGRDSEEEKETLQRNACEIIFNVNREIKPATMQTNRNKLLLFKASALAKELSKVSPSDEKWSIISKLWVELLSYAAIHIRSCAHAEQLSRGGELITIVWVLMAHFGLGNQFEIIPGTEADS</sequence>
<keyword evidence="1" id="KW-1133">Transmembrane helix</keyword>
<reference evidence="3" key="1">
    <citation type="journal article" date="2016" name="Nat. Genet.">
        <title>A high-quality carrot genome assembly provides new insights into carotenoid accumulation and asterid genome evolution.</title>
        <authorList>
            <person name="Iorizzo M."/>
            <person name="Ellison S."/>
            <person name="Senalik D."/>
            <person name="Zeng P."/>
            <person name="Satapoomin P."/>
            <person name="Huang J."/>
            <person name="Bowman M."/>
            <person name="Iovene M."/>
            <person name="Sanseverino W."/>
            <person name="Cavagnaro P."/>
            <person name="Yildiz M."/>
            <person name="Macko-Podgorni A."/>
            <person name="Moranska E."/>
            <person name="Grzebelus E."/>
            <person name="Grzebelus D."/>
            <person name="Ashrafi H."/>
            <person name="Zheng Z."/>
            <person name="Cheng S."/>
            <person name="Spooner D."/>
            <person name="Van Deynze A."/>
            <person name="Simon P."/>
        </authorList>
    </citation>
    <scope>NUCLEOTIDE SEQUENCE [LARGE SCALE GENOMIC DNA]</scope>
    <source>
        <tissue evidence="3">Leaf</tissue>
    </source>
</reference>
<feature type="transmembrane region" description="Helical" evidence="1">
    <location>
        <begin position="18"/>
        <end position="36"/>
    </location>
</feature>
<evidence type="ECO:0000256" key="1">
    <source>
        <dbReference type="SAM" id="Phobius"/>
    </source>
</evidence>